<comment type="caution">
    <text evidence="5">The sequence shown here is derived from an EMBL/GenBank/DDBJ whole genome shotgun (WGS) entry which is preliminary data.</text>
</comment>
<evidence type="ECO:0000256" key="3">
    <source>
        <dbReference type="ARBA" id="ARBA00023163"/>
    </source>
</evidence>
<dbReference type="GO" id="GO:0043565">
    <property type="term" value="F:sequence-specific DNA binding"/>
    <property type="evidence" value="ECO:0007669"/>
    <property type="project" value="InterPro"/>
</dbReference>
<dbReference type="InterPro" id="IPR050204">
    <property type="entry name" value="AraC_XylS_family_regulators"/>
</dbReference>
<evidence type="ECO:0000256" key="1">
    <source>
        <dbReference type="ARBA" id="ARBA00023015"/>
    </source>
</evidence>
<reference evidence="5 6" key="1">
    <citation type="submission" date="2020-07" db="EMBL/GenBank/DDBJ databases">
        <title>Sequencing the genomes of 1000 actinobacteria strains.</title>
        <authorList>
            <person name="Klenk H.-P."/>
        </authorList>
    </citation>
    <scope>NUCLEOTIDE SEQUENCE [LARGE SCALE GENOMIC DNA]</scope>
    <source>
        <strain evidence="5 6">DSM 26487</strain>
    </source>
</reference>
<dbReference type="InterPro" id="IPR009057">
    <property type="entry name" value="Homeodomain-like_sf"/>
</dbReference>
<evidence type="ECO:0000313" key="6">
    <source>
        <dbReference type="Proteomes" id="UP000564496"/>
    </source>
</evidence>
<evidence type="ECO:0000259" key="4">
    <source>
        <dbReference type="PROSITE" id="PS01124"/>
    </source>
</evidence>
<dbReference type="Pfam" id="PF12852">
    <property type="entry name" value="Cupin_6"/>
    <property type="match status" value="1"/>
</dbReference>
<organism evidence="5 6">
    <name type="scientific">Nocardioides panzhihuensis</name>
    <dbReference type="NCBI Taxonomy" id="860243"/>
    <lineage>
        <taxon>Bacteria</taxon>
        <taxon>Bacillati</taxon>
        <taxon>Actinomycetota</taxon>
        <taxon>Actinomycetes</taxon>
        <taxon>Propionibacteriales</taxon>
        <taxon>Nocardioidaceae</taxon>
        <taxon>Nocardioides</taxon>
    </lineage>
</organism>
<dbReference type="Proteomes" id="UP000564496">
    <property type="component" value="Unassembled WGS sequence"/>
</dbReference>
<dbReference type="PANTHER" id="PTHR46796:SF13">
    <property type="entry name" value="HTH-TYPE TRANSCRIPTIONAL ACTIVATOR RHAS"/>
    <property type="match status" value="1"/>
</dbReference>
<dbReference type="PROSITE" id="PS01124">
    <property type="entry name" value="HTH_ARAC_FAMILY_2"/>
    <property type="match status" value="1"/>
</dbReference>
<protein>
    <submittedName>
        <fullName evidence="5">AraC-like DNA-binding protein</fullName>
    </submittedName>
</protein>
<dbReference type="AlphaFoldDB" id="A0A7Z0IRW6"/>
<keyword evidence="3" id="KW-0804">Transcription</keyword>
<name>A0A7Z0IRW6_9ACTN</name>
<dbReference type="SUPFAM" id="SSF46689">
    <property type="entry name" value="Homeodomain-like"/>
    <property type="match status" value="2"/>
</dbReference>
<keyword evidence="6" id="KW-1185">Reference proteome</keyword>
<evidence type="ECO:0000313" key="5">
    <source>
        <dbReference type="EMBL" id="NYI77240.1"/>
    </source>
</evidence>
<proteinExistence type="predicted"/>
<keyword evidence="2 5" id="KW-0238">DNA-binding</keyword>
<dbReference type="Pfam" id="PF12833">
    <property type="entry name" value="HTH_18"/>
    <property type="match status" value="1"/>
</dbReference>
<accession>A0A7Z0IRW6</accession>
<gene>
    <name evidence="5" type="ORF">BJ988_001888</name>
</gene>
<dbReference type="EMBL" id="JACBZR010000001">
    <property type="protein sequence ID" value="NYI77240.1"/>
    <property type="molecule type" value="Genomic_DNA"/>
</dbReference>
<sequence length="312" mass="33867">MDPLSSLLSGIRAEGSVVTSAVLSTPWSIRFVDEAVLTMVTVLRGGGVLHLADGDNRRVRPGETALVRGPAPFLLADRADVADDPATSYEVACFLCEDEDHYVAPSPHADATTLVVGVYRTVGHRSNRVLDTLPTVLIVQEEPGVCDWMESVACDAANHQPGSQALMDRMLDWALVCTLRTWFERVGAEAPAWYRGLADPVVGPALDAVHRRPTERWTVARMAAEAGVSRALFARRFREVVGRPPLTYVTEHRLDEASDLLVSTDLGVAQIAKTVGYADSFGFSAAFKRVRGSSPTAFRRASSSTSRGFNDR</sequence>
<dbReference type="InterPro" id="IPR032783">
    <property type="entry name" value="AraC_lig"/>
</dbReference>
<dbReference type="Gene3D" id="1.10.10.60">
    <property type="entry name" value="Homeodomain-like"/>
    <property type="match status" value="1"/>
</dbReference>
<keyword evidence="1" id="KW-0805">Transcription regulation</keyword>
<dbReference type="PANTHER" id="PTHR46796">
    <property type="entry name" value="HTH-TYPE TRANSCRIPTIONAL ACTIVATOR RHAS-RELATED"/>
    <property type="match status" value="1"/>
</dbReference>
<dbReference type="RefSeq" id="WP_179657759.1">
    <property type="nucleotide sequence ID" value="NZ_JACBZR010000001.1"/>
</dbReference>
<dbReference type="GO" id="GO:0003700">
    <property type="term" value="F:DNA-binding transcription factor activity"/>
    <property type="evidence" value="ECO:0007669"/>
    <property type="project" value="InterPro"/>
</dbReference>
<dbReference type="SMART" id="SM00342">
    <property type="entry name" value="HTH_ARAC"/>
    <property type="match status" value="1"/>
</dbReference>
<dbReference type="InterPro" id="IPR018060">
    <property type="entry name" value="HTH_AraC"/>
</dbReference>
<feature type="domain" description="HTH araC/xylS-type" evidence="4">
    <location>
        <begin position="203"/>
        <end position="301"/>
    </location>
</feature>
<evidence type="ECO:0000256" key="2">
    <source>
        <dbReference type="ARBA" id="ARBA00023125"/>
    </source>
</evidence>